<dbReference type="GO" id="GO:0046872">
    <property type="term" value="F:metal ion binding"/>
    <property type="evidence" value="ECO:0007669"/>
    <property type="project" value="UniProtKB-KW"/>
</dbReference>
<dbReference type="NCBIfam" id="TIGR00575">
    <property type="entry name" value="dnlj"/>
    <property type="match status" value="1"/>
</dbReference>
<comment type="caution">
    <text evidence="13">The sequence shown here is derived from an EMBL/GenBank/DDBJ whole genome shotgun (WGS) entry which is preliminary data.</text>
</comment>
<feature type="binding site" evidence="11">
    <location>
        <position position="310"/>
    </location>
    <ligand>
        <name>NAD(+)</name>
        <dbReference type="ChEBI" id="CHEBI:57540"/>
    </ligand>
</feature>
<dbReference type="EC" id="6.5.1.2" evidence="11"/>
<feature type="binding site" evidence="11">
    <location>
        <position position="428"/>
    </location>
    <ligand>
        <name>Zn(2+)</name>
        <dbReference type="ChEBI" id="CHEBI:29105"/>
    </ligand>
</feature>
<dbReference type="GO" id="GO:0003911">
    <property type="term" value="F:DNA ligase (NAD+) activity"/>
    <property type="evidence" value="ECO:0007669"/>
    <property type="project" value="UniProtKB-UniRule"/>
</dbReference>
<dbReference type="CDD" id="cd17748">
    <property type="entry name" value="BRCT_DNA_ligase_like"/>
    <property type="match status" value="1"/>
</dbReference>
<name>A0A3N0WZG3_9FLAO</name>
<evidence type="ECO:0000256" key="6">
    <source>
        <dbReference type="ARBA" id="ARBA00022833"/>
    </source>
</evidence>
<dbReference type="Proteomes" id="UP000270224">
    <property type="component" value="Unassembled WGS sequence"/>
</dbReference>
<feature type="binding site" evidence="11">
    <location>
        <position position="407"/>
    </location>
    <ligand>
        <name>Zn(2+)</name>
        <dbReference type="ChEBI" id="CHEBI:29105"/>
    </ligand>
</feature>
<dbReference type="SUPFAM" id="SSF52113">
    <property type="entry name" value="BRCT domain"/>
    <property type="match status" value="1"/>
</dbReference>
<keyword evidence="3 11" id="KW-0235">DNA replication</keyword>
<dbReference type="Gene3D" id="1.10.150.20">
    <property type="entry name" value="5' to 3' exonuclease, C-terminal subdomain"/>
    <property type="match status" value="2"/>
</dbReference>
<dbReference type="HAMAP" id="MF_01588">
    <property type="entry name" value="DNA_ligase_A"/>
    <property type="match status" value="1"/>
</dbReference>
<dbReference type="Gene3D" id="3.30.470.30">
    <property type="entry name" value="DNA ligase/mRNA capping enzyme"/>
    <property type="match status" value="1"/>
</dbReference>
<gene>
    <name evidence="11 13" type="primary">ligA</name>
    <name evidence="13" type="ORF">EGI11_01135</name>
</gene>
<comment type="cofactor">
    <cofactor evidence="11">
        <name>Mg(2+)</name>
        <dbReference type="ChEBI" id="CHEBI:18420"/>
    </cofactor>
    <cofactor evidence="11">
        <name>Mn(2+)</name>
        <dbReference type="ChEBI" id="CHEBI:29035"/>
    </cofactor>
</comment>
<dbReference type="FunFam" id="1.10.150.20:FF:000007">
    <property type="entry name" value="DNA ligase"/>
    <property type="match status" value="1"/>
</dbReference>
<dbReference type="InterPro" id="IPR001679">
    <property type="entry name" value="DNA_ligase"/>
</dbReference>
<dbReference type="OrthoDB" id="9759736at2"/>
<dbReference type="InterPro" id="IPR010994">
    <property type="entry name" value="RuvA_2-like"/>
</dbReference>
<dbReference type="InterPro" id="IPR013840">
    <property type="entry name" value="DNAligase_N"/>
</dbReference>
<dbReference type="Gene3D" id="1.10.287.610">
    <property type="entry name" value="Helix hairpin bin"/>
    <property type="match status" value="1"/>
</dbReference>
<feature type="binding site" evidence="11">
    <location>
        <position position="422"/>
    </location>
    <ligand>
        <name>Zn(2+)</name>
        <dbReference type="ChEBI" id="CHEBI:29105"/>
    </ligand>
</feature>
<keyword evidence="11" id="KW-0464">Manganese</keyword>
<evidence type="ECO:0000256" key="1">
    <source>
        <dbReference type="ARBA" id="ARBA00004067"/>
    </source>
</evidence>
<comment type="similarity">
    <text evidence="11">Belongs to the NAD-dependent DNA ligase family. LigA subfamily.</text>
</comment>
<evidence type="ECO:0000256" key="9">
    <source>
        <dbReference type="ARBA" id="ARBA00023204"/>
    </source>
</evidence>
<keyword evidence="5 11" id="KW-0227">DNA damage</keyword>
<dbReference type="Pfam" id="PF12826">
    <property type="entry name" value="HHH_2"/>
    <property type="match status" value="1"/>
</dbReference>
<evidence type="ECO:0000256" key="10">
    <source>
        <dbReference type="ARBA" id="ARBA00034005"/>
    </source>
</evidence>
<dbReference type="InterPro" id="IPR003583">
    <property type="entry name" value="Hlx-hairpin-Hlx_DNA-bd_motif"/>
</dbReference>
<dbReference type="SMART" id="SM00278">
    <property type="entry name" value="HhH1"/>
    <property type="match status" value="3"/>
</dbReference>
<feature type="binding site" evidence="11">
    <location>
        <position position="404"/>
    </location>
    <ligand>
        <name>Zn(2+)</name>
        <dbReference type="ChEBI" id="CHEBI:29105"/>
    </ligand>
</feature>
<dbReference type="Pfam" id="PF00533">
    <property type="entry name" value="BRCT"/>
    <property type="match status" value="1"/>
</dbReference>
<keyword evidence="2 11" id="KW-0436">Ligase</keyword>
<dbReference type="FunFam" id="3.30.470.30:FF:000001">
    <property type="entry name" value="DNA ligase"/>
    <property type="match status" value="1"/>
</dbReference>
<proteinExistence type="inferred from homology"/>
<dbReference type="InterPro" id="IPR013839">
    <property type="entry name" value="DNAligase_adenylation"/>
</dbReference>
<dbReference type="Pfam" id="PF01653">
    <property type="entry name" value="DNA_ligase_aden"/>
    <property type="match status" value="1"/>
</dbReference>
<dbReference type="InterPro" id="IPR033136">
    <property type="entry name" value="DNA_ligase_CS"/>
</dbReference>
<dbReference type="FunFam" id="1.10.287.610:FF:000002">
    <property type="entry name" value="DNA ligase"/>
    <property type="match status" value="1"/>
</dbReference>
<dbReference type="PANTHER" id="PTHR23389:SF9">
    <property type="entry name" value="DNA LIGASE"/>
    <property type="match status" value="1"/>
</dbReference>
<evidence type="ECO:0000256" key="7">
    <source>
        <dbReference type="ARBA" id="ARBA00022842"/>
    </source>
</evidence>
<sequence length="667" mass="75805">MSQKILEKIEALRAELHQHNYSYYVEDQPTISDFEFDQKLKELQELENAHPEFYDPNSPTLRVGGEITKNFPTIQHQFRMYSLDNSYDFDDLADWEKRIIKVIDEPVEFVAELKYDGASISILYENGKLKQAVTRGDGFQGDEITANVKTISDIPLTLKGEFPDQFFMRGEIFLTRKNFDKINARREEEGLDLFMNPRNTASGSLKMQDSAEVRKRGLSAVLYQFISSEIPAETHWELLTTAKKWGFKVSDQARLCKNLPEIQDFINYWDDARHALPFEIDGIVLKVNSIKQQSQLGFTAKSPRWAMAYKFKAEKVETELLTVTYQVGRTGAITPVANLKPVLLAGTTVKRASLHNEDIIKKLELHEHDFVYVEKGGEIIPKIVGVNQEKRNPQNREIQYITNCPECGTALVKIEDQAIHFCPNELHCPPQVVGRMIHYVSRKALNIENLGAETIEQLYREKLVENPADFYTLTKEQILPLERMGAKSAQNIIDGIEKSKTIPFEKVLFGIGIKHVGETVAKKLAKNFESIDGLKEATAQELVQVEDIGGKIAESIVNFFQNPENILMIERLKTYGVQLEKGKNSDKLLSTVLENKTFLFTGKLSLFTREEAEEMVEKNGGKNISAVSKNLNYLVVGEKAGSKLKKAQEIGTIDILDEQEFLNLLAK</sequence>
<dbReference type="InterPro" id="IPR012340">
    <property type="entry name" value="NA-bd_OB-fold"/>
</dbReference>
<feature type="active site" description="N6-AMP-lysine intermediate" evidence="11">
    <location>
        <position position="114"/>
    </location>
</feature>
<dbReference type="SUPFAM" id="SSF47781">
    <property type="entry name" value="RuvA domain 2-like"/>
    <property type="match status" value="1"/>
</dbReference>
<dbReference type="Gene3D" id="3.40.50.10190">
    <property type="entry name" value="BRCT domain"/>
    <property type="match status" value="1"/>
</dbReference>
<feature type="domain" description="BRCT" evidence="12">
    <location>
        <begin position="588"/>
        <end position="667"/>
    </location>
</feature>
<dbReference type="SMART" id="SM00532">
    <property type="entry name" value="LIGANc"/>
    <property type="match status" value="1"/>
</dbReference>
<dbReference type="Pfam" id="PF14520">
    <property type="entry name" value="HHH_5"/>
    <property type="match status" value="1"/>
</dbReference>
<dbReference type="SMART" id="SM00292">
    <property type="entry name" value="BRCT"/>
    <property type="match status" value="1"/>
</dbReference>
<dbReference type="InterPro" id="IPR004150">
    <property type="entry name" value="NAD_DNA_ligase_OB"/>
</dbReference>
<evidence type="ECO:0000259" key="12">
    <source>
        <dbReference type="PROSITE" id="PS50172"/>
    </source>
</evidence>
<dbReference type="InterPro" id="IPR041663">
    <property type="entry name" value="DisA/LigA_HHH"/>
</dbReference>
<keyword evidence="6 11" id="KW-0862">Zinc</keyword>
<dbReference type="InterPro" id="IPR001357">
    <property type="entry name" value="BRCT_dom"/>
</dbReference>
<evidence type="ECO:0000256" key="4">
    <source>
        <dbReference type="ARBA" id="ARBA00022723"/>
    </source>
</evidence>
<dbReference type="GO" id="GO:0003677">
    <property type="term" value="F:DNA binding"/>
    <property type="evidence" value="ECO:0007669"/>
    <property type="project" value="InterPro"/>
</dbReference>
<evidence type="ECO:0000256" key="3">
    <source>
        <dbReference type="ARBA" id="ARBA00022705"/>
    </source>
</evidence>
<evidence type="ECO:0000256" key="8">
    <source>
        <dbReference type="ARBA" id="ARBA00023027"/>
    </source>
</evidence>
<feature type="binding site" evidence="11">
    <location>
        <begin position="82"/>
        <end position="83"/>
    </location>
    <ligand>
        <name>NAD(+)</name>
        <dbReference type="ChEBI" id="CHEBI:57540"/>
    </ligand>
</feature>
<dbReference type="RefSeq" id="WP_123264626.1">
    <property type="nucleotide sequence ID" value="NZ_RJUG01000001.1"/>
</dbReference>
<keyword evidence="4 11" id="KW-0479">Metal-binding</keyword>
<keyword evidence="8 11" id="KW-0520">NAD</keyword>
<dbReference type="SUPFAM" id="SSF50249">
    <property type="entry name" value="Nucleic acid-binding proteins"/>
    <property type="match status" value="1"/>
</dbReference>
<dbReference type="InterPro" id="IPR004149">
    <property type="entry name" value="Znf_DNAligase_C4"/>
</dbReference>
<dbReference type="NCBIfam" id="NF005932">
    <property type="entry name" value="PRK07956.1"/>
    <property type="match status" value="1"/>
</dbReference>
<dbReference type="FunFam" id="1.10.150.20:FF:000006">
    <property type="entry name" value="DNA ligase"/>
    <property type="match status" value="1"/>
</dbReference>
<feature type="binding site" evidence="11">
    <location>
        <position position="135"/>
    </location>
    <ligand>
        <name>NAD(+)</name>
        <dbReference type="ChEBI" id="CHEBI:57540"/>
    </ligand>
</feature>
<dbReference type="Pfam" id="PF03120">
    <property type="entry name" value="OB_DNA_ligase"/>
    <property type="match status" value="1"/>
</dbReference>
<dbReference type="AlphaFoldDB" id="A0A3N0WZG3"/>
<evidence type="ECO:0000313" key="14">
    <source>
        <dbReference type="Proteomes" id="UP000270224"/>
    </source>
</evidence>
<protein>
    <recommendedName>
        <fullName evidence="11">DNA ligase</fullName>
        <ecNumber evidence="11">6.5.1.2</ecNumber>
    </recommendedName>
    <alternativeName>
        <fullName evidence="11">Polydeoxyribonucleotide synthase [NAD(+)]</fullName>
    </alternativeName>
</protein>
<comment type="catalytic activity">
    <reaction evidence="10 11">
        <text>NAD(+) + (deoxyribonucleotide)n-3'-hydroxyl + 5'-phospho-(deoxyribonucleotide)m = (deoxyribonucleotide)n+m + AMP + beta-nicotinamide D-nucleotide.</text>
        <dbReference type="EC" id="6.5.1.2"/>
    </reaction>
</comment>
<dbReference type="PANTHER" id="PTHR23389">
    <property type="entry name" value="CHROMOSOME TRANSMISSION FIDELITY FACTOR 18"/>
    <property type="match status" value="1"/>
</dbReference>
<dbReference type="PIRSF" id="PIRSF001604">
    <property type="entry name" value="LigA"/>
    <property type="match status" value="1"/>
</dbReference>
<accession>A0A3N0WZG3</accession>
<dbReference type="Gene3D" id="6.20.10.30">
    <property type="match status" value="1"/>
</dbReference>
<keyword evidence="9 11" id="KW-0234">DNA repair</keyword>
<feature type="binding site" evidence="11">
    <location>
        <position position="112"/>
    </location>
    <ligand>
        <name>NAD(+)</name>
        <dbReference type="ChEBI" id="CHEBI:57540"/>
    </ligand>
</feature>
<dbReference type="GO" id="GO:0006281">
    <property type="term" value="P:DNA repair"/>
    <property type="evidence" value="ECO:0007669"/>
    <property type="project" value="UniProtKB-KW"/>
</dbReference>
<evidence type="ECO:0000256" key="11">
    <source>
        <dbReference type="HAMAP-Rule" id="MF_01588"/>
    </source>
</evidence>
<dbReference type="PROSITE" id="PS01056">
    <property type="entry name" value="DNA_LIGASE_N2"/>
    <property type="match status" value="1"/>
</dbReference>
<comment type="function">
    <text evidence="1 11">DNA ligase that catalyzes the formation of phosphodiester linkages between 5'-phosphoryl and 3'-hydroxyl groups in double-stranded DNA using NAD as a coenzyme and as the energy source for the reaction. It is essential for DNA replication and repair of damaged DNA.</text>
</comment>
<reference evidence="14" key="1">
    <citation type="submission" date="2018-11" db="EMBL/GenBank/DDBJ databases">
        <title>Proposal to divide the Flavobacteriaceae and reorganize its genera based on Amino Acid Identity values calculated from whole genome sequences.</title>
        <authorList>
            <person name="Nicholson A.C."/>
            <person name="Gulvik C.A."/>
            <person name="Whitney A.M."/>
            <person name="Humrighouse B.W."/>
            <person name="Bell M."/>
            <person name="Holmens B."/>
            <person name="Steigerwalt A."/>
            <person name="Villarma A."/>
            <person name="Sheth M."/>
            <person name="Batra D."/>
            <person name="Pryor J."/>
            <person name="Bernardet J.-F."/>
            <person name="Hugo C."/>
            <person name="Kampfer P."/>
            <person name="Newman J."/>
            <person name="Mcquiston J.R."/>
        </authorList>
    </citation>
    <scope>NUCLEOTIDE SEQUENCE [LARGE SCALE GENOMIC DNA]</scope>
    <source>
        <strain evidence="14">H3056</strain>
    </source>
</reference>
<keyword evidence="7 11" id="KW-0460">Magnesium</keyword>
<dbReference type="PROSITE" id="PS50172">
    <property type="entry name" value="BRCT"/>
    <property type="match status" value="1"/>
</dbReference>
<dbReference type="SUPFAM" id="SSF56091">
    <property type="entry name" value="DNA ligase/mRNA capping enzyme, catalytic domain"/>
    <property type="match status" value="1"/>
</dbReference>
<dbReference type="GO" id="GO:0005829">
    <property type="term" value="C:cytosol"/>
    <property type="evidence" value="ECO:0007669"/>
    <property type="project" value="TreeGrafter"/>
</dbReference>
<evidence type="ECO:0000256" key="2">
    <source>
        <dbReference type="ARBA" id="ARBA00022598"/>
    </source>
</evidence>
<evidence type="ECO:0000313" key="13">
    <source>
        <dbReference type="EMBL" id="ROI10534.1"/>
    </source>
</evidence>
<feature type="binding site" evidence="11">
    <location>
        <begin position="33"/>
        <end position="37"/>
    </location>
    <ligand>
        <name>NAD(+)</name>
        <dbReference type="ChEBI" id="CHEBI:57540"/>
    </ligand>
</feature>
<feature type="binding site" evidence="11">
    <location>
        <position position="171"/>
    </location>
    <ligand>
        <name>NAD(+)</name>
        <dbReference type="ChEBI" id="CHEBI:57540"/>
    </ligand>
</feature>
<dbReference type="Pfam" id="PF03119">
    <property type="entry name" value="DNA_ligase_ZBD"/>
    <property type="match status" value="1"/>
</dbReference>
<organism evidence="13 14">
    <name type="scientific">Kaistella daneshvariae</name>
    <dbReference type="NCBI Taxonomy" id="2487074"/>
    <lineage>
        <taxon>Bacteria</taxon>
        <taxon>Pseudomonadati</taxon>
        <taxon>Bacteroidota</taxon>
        <taxon>Flavobacteriia</taxon>
        <taxon>Flavobacteriales</taxon>
        <taxon>Weeksellaceae</taxon>
        <taxon>Chryseobacterium group</taxon>
        <taxon>Kaistella</taxon>
    </lineage>
</organism>
<feature type="binding site" evidence="11">
    <location>
        <position position="286"/>
    </location>
    <ligand>
        <name>NAD(+)</name>
        <dbReference type="ChEBI" id="CHEBI:57540"/>
    </ligand>
</feature>
<dbReference type="Gene3D" id="2.40.50.140">
    <property type="entry name" value="Nucleic acid-binding proteins"/>
    <property type="match status" value="1"/>
</dbReference>
<dbReference type="GO" id="GO:0006260">
    <property type="term" value="P:DNA replication"/>
    <property type="evidence" value="ECO:0007669"/>
    <property type="project" value="UniProtKB-KW"/>
</dbReference>
<dbReference type="InterPro" id="IPR036420">
    <property type="entry name" value="BRCT_dom_sf"/>
</dbReference>
<evidence type="ECO:0000256" key="5">
    <source>
        <dbReference type="ARBA" id="ARBA00022763"/>
    </source>
</evidence>
<dbReference type="EMBL" id="RJUG01000001">
    <property type="protein sequence ID" value="ROI10534.1"/>
    <property type="molecule type" value="Genomic_DNA"/>
</dbReference>
<dbReference type="CDD" id="cd00114">
    <property type="entry name" value="LIGANc"/>
    <property type="match status" value="1"/>
</dbReference>